<proteinExistence type="predicted"/>
<protein>
    <recommendedName>
        <fullName evidence="3">Activator of Hsp90 ATPase 1 family protein</fullName>
    </recommendedName>
</protein>
<dbReference type="InterPro" id="IPR023393">
    <property type="entry name" value="START-like_dom_sf"/>
</dbReference>
<dbReference type="SUPFAM" id="SSF55961">
    <property type="entry name" value="Bet v1-like"/>
    <property type="match status" value="1"/>
</dbReference>
<gene>
    <name evidence="1" type="ORF">HDA32_004329</name>
</gene>
<sequence>MLLLAMGVHWFFDSPLMENLFGTLVKTLAFHWSGEDLRWTLEEDGQGCVLRLSNTVVDSEWTANTAAGWDTCLTGLGAVLAGREPDSDAGPDEELIAHYRATLTTE</sequence>
<dbReference type="RefSeq" id="WP_246334443.1">
    <property type="nucleotide sequence ID" value="NZ_BAAAYY010000031.1"/>
</dbReference>
<name>A0A852TYZ9_9ACTN</name>
<dbReference type="EMBL" id="JACCCC010000001">
    <property type="protein sequence ID" value="NYE49209.1"/>
    <property type="molecule type" value="Genomic_DNA"/>
</dbReference>
<accession>A0A852TYZ9</accession>
<organism evidence="1 2">
    <name type="scientific">Spinactinospora alkalitolerans</name>
    <dbReference type="NCBI Taxonomy" id="687207"/>
    <lineage>
        <taxon>Bacteria</taxon>
        <taxon>Bacillati</taxon>
        <taxon>Actinomycetota</taxon>
        <taxon>Actinomycetes</taxon>
        <taxon>Streptosporangiales</taxon>
        <taxon>Nocardiopsidaceae</taxon>
        <taxon>Spinactinospora</taxon>
    </lineage>
</organism>
<comment type="caution">
    <text evidence="1">The sequence shown here is derived from an EMBL/GenBank/DDBJ whole genome shotgun (WGS) entry which is preliminary data.</text>
</comment>
<keyword evidence="2" id="KW-1185">Reference proteome</keyword>
<dbReference type="AlphaFoldDB" id="A0A852TYZ9"/>
<dbReference type="Proteomes" id="UP000589036">
    <property type="component" value="Unassembled WGS sequence"/>
</dbReference>
<evidence type="ECO:0000313" key="1">
    <source>
        <dbReference type="EMBL" id="NYE49209.1"/>
    </source>
</evidence>
<reference evidence="1 2" key="1">
    <citation type="submission" date="2020-07" db="EMBL/GenBank/DDBJ databases">
        <title>Sequencing the genomes of 1000 actinobacteria strains.</title>
        <authorList>
            <person name="Klenk H.-P."/>
        </authorList>
    </citation>
    <scope>NUCLEOTIDE SEQUENCE [LARGE SCALE GENOMIC DNA]</scope>
    <source>
        <strain evidence="1 2">CXB654</strain>
    </source>
</reference>
<dbReference type="Gene3D" id="3.30.530.20">
    <property type="match status" value="1"/>
</dbReference>
<evidence type="ECO:0000313" key="2">
    <source>
        <dbReference type="Proteomes" id="UP000589036"/>
    </source>
</evidence>
<evidence type="ECO:0008006" key="3">
    <source>
        <dbReference type="Google" id="ProtNLM"/>
    </source>
</evidence>